<name>A0AAE1HJB9_9NEOP</name>
<dbReference type="AlphaFoldDB" id="A0AAE1HJB9"/>
<gene>
    <name evidence="1" type="ORF">KUF71_011890</name>
</gene>
<comment type="caution">
    <text evidence="1">The sequence shown here is derived from an EMBL/GenBank/DDBJ whole genome shotgun (WGS) entry which is preliminary data.</text>
</comment>
<reference evidence="1" key="2">
    <citation type="journal article" date="2023" name="BMC Genomics">
        <title>Pest status, molecular evolution, and epigenetic factors derived from the genome assembly of Frankliniella fusca, a thysanopteran phytovirus vector.</title>
        <authorList>
            <person name="Catto M.A."/>
            <person name="Labadie P.E."/>
            <person name="Jacobson A.L."/>
            <person name="Kennedy G.G."/>
            <person name="Srinivasan R."/>
            <person name="Hunt B.G."/>
        </authorList>
    </citation>
    <scope>NUCLEOTIDE SEQUENCE</scope>
    <source>
        <strain evidence="1">PL_HMW_Pooled</strain>
    </source>
</reference>
<keyword evidence="2" id="KW-1185">Reference proteome</keyword>
<accession>A0AAE1HJB9</accession>
<evidence type="ECO:0000313" key="1">
    <source>
        <dbReference type="EMBL" id="KAK3922421.1"/>
    </source>
</evidence>
<reference evidence="1" key="1">
    <citation type="submission" date="2021-07" db="EMBL/GenBank/DDBJ databases">
        <authorList>
            <person name="Catto M.A."/>
            <person name="Jacobson A."/>
            <person name="Kennedy G."/>
            <person name="Labadie P."/>
            <person name="Hunt B.G."/>
            <person name="Srinivasan R."/>
        </authorList>
    </citation>
    <scope>NUCLEOTIDE SEQUENCE</scope>
    <source>
        <strain evidence="1">PL_HMW_Pooled</strain>
        <tissue evidence="1">Head</tissue>
    </source>
</reference>
<protein>
    <submittedName>
        <fullName evidence="1">Hexokinase type 2</fullName>
    </submittedName>
</protein>
<dbReference type="Proteomes" id="UP001219518">
    <property type="component" value="Unassembled WGS sequence"/>
</dbReference>
<proteinExistence type="predicted"/>
<dbReference type="EMBL" id="JAHWGI010001090">
    <property type="protein sequence ID" value="KAK3922421.1"/>
    <property type="molecule type" value="Genomic_DNA"/>
</dbReference>
<sequence>MSWPDRPSRPDLTSRLGFGLDRSRRSHRLLTHRLLQPTVCYTFGGYTVIAASSETRQRTSARKMNISAPFSGFLSDHSLMDALTQGNVCRSHAR</sequence>
<organism evidence="1 2">
    <name type="scientific">Frankliniella fusca</name>
    <dbReference type="NCBI Taxonomy" id="407009"/>
    <lineage>
        <taxon>Eukaryota</taxon>
        <taxon>Metazoa</taxon>
        <taxon>Ecdysozoa</taxon>
        <taxon>Arthropoda</taxon>
        <taxon>Hexapoda</taxon>
        <taxon>Insecta</taxon>
        <taxon>Pterygota</taxon>
        <taxon>Neoptera</taxon>
        <taxon>Paraneoptera</taxon>
        <taxon>Thysanoptera</taxon>
        <taxon>Terebrantia</taxon>
        <taxon>Thripoidea</taxon>
        <taxon>Thripidae</taxon>
        <taxon>Frankliniella</taxon>
    </lineage>
</organism>
<evidence type="ECO:0000313" key="2">
    <source>
        <dbReference type="Proteomes" id="UP001219518"/>
    </source>
</evidence>